<dbReference type="Proteomes" id="UP000639403">
    <property type="component" value="Unassembled WGS sequence"/>
</dbReference>
<name>A0A8H7TX33_9APHY</name>
<evidence type="ECO:0000313" key="1">
    <source>
        <dbReference type="EMBL" id="KAF9798025.1"/>
    </source>
</evidence>
<evidence type="ECO:0000313" key="2">
    <source>
        <dbReference type="Proteomes" id="UP000639403"/>
    </source>
</evidence>
<sequence length="145" mass="16241">MQSQACRWHNSCLYPTGLLLPGLSRYRLILYQCLIKCLLPMQDFTHNTEVPGPGEPSRLASVIVNIFMESCRMNLEVTKTAFMHSLLSHQTHGKGTSRIHCIHTGSWLKPFLTARRILLTSSLSQNTKMCLVHSQSSVGMKGGRA</sequence>
<organism evidence="1 2">
    <name type="scientific">Rhodonia placenta</name>
    <dbReference type="NCBI Taxonomy" id="104341"/>
    <lineage>
        <taxon>Eukaryota</taxon>
        <taxon>Fungi</taxon>
        <taxon>Dikarya</taxon>
        <taxon>Basidiomycota</taxon>
        <taxon>Agaricomycotina</taxon>
        <taxon>Agaricomycetes</taxon>
        <taxon>Polyporales</taxon>
        <taxon>Adustoporiaceae</taxon>
        <taxon>Rhodonia</taxon>
    </lineage>
</organism>
<dbReference type="AlphaFoldDB" id="A0A8H7TX33"/>
<gene>
    <name evidence="1" type="ORF">IEO21_10804</name>
</gene>
<protein>
    <submittedName>
        <fullName evidence="1">Uncharacterized protein</fullName>
    </submittedName>
</protein>
<accession>A0A8H7TX33</accession>
<reference evidence="1" key="2">
    <citation type="journal article" name="Front. Microbiol.">
        <title>Degradative Capacity of Two Strains of Rhodonia placenta: From Phenotype to Genotype.</title>
        <authorList>
            <person name="Kolle M."/>
            <person name="Horta M.A.C."/>
            <person name="Nowrousian M."/>
            <person name="Ohm R.A."/>
            <person name="Benz J.P."/>
            <person name="Pilgard A."/>
        </authorList>
    </citation>
    <scope>NUCLEOTIDE SEQUENCE</scope>
    <source>
        <strain evidence="1">FPRL280</strain>
    </source>
</reference>
<proteinExistence type="predicted"/>
<reference evidence="1" key="1">
    <citation type="submission" date="2020-11" db="EMBL/GenBank/DDBJ databases">
        <authorList>
            <person name="Koelle M."/>
            <person name="Horta M.A.C."/>
            <person name="Nowrousian M."/>
            <person name="Ohm R.A."/>
            <person name="Benz P."/>
            <person name="Pilgard A."/>
        </authorList>
    </citation>
    <scope>NUCLEOTIDE SEQUENCE</scope>
    <source>
        <strain evidence="1">FPRL280</strain>
    </source>
</reference>
<dbReference type="EMBL" id="JADOXO010001110">
    <property type="protein sequence ID" value="KAF9798025.1"/>
    <property type="molecule type" value="Genomic_DNA"/>
</dbReference>
<comment type="caution">
    <text evidence="1">The sequence shown here is derived from an EMBL/GenBank/DDBJ whole genome shotgun (WGS) entry which is preliminary data.</text>
</comment>